<feature type="domain" description="Reductase C-terminal" evidence="6">
    <location>
        <begin position="336"/>
        <end position="399"/>
    </location>
</feature>
<dbReference type="GO" id="GO:0005737">
    <property type="term" value="C:cytoplasm"/>
    <property type="evidence" value="ECO:0007669"/>
    <property type="project" value="TreeGrafter"/>
</dbReference>
<dbReference type="PANTHER" id="PTHR43557:SF2">
    <property type="entry name" value="RIESKE DOMAIN-CONTAINING PROTEIN-RELATED"/>
    <property type="match status" value="1"/>
</dbReference>
<evidence type="ECO:0000256" key="2">
    <source>
        <dbReference type="ARBA" id="ARBA00022630"/>
    </source>
</evidence>
<evidence type="ECO:0000256" key="1">
    <source>
        <dbReference type="ARBA" id="ARBA00001974"/>
    </source>
</evidence>
<gene>
    <name evidence="7" type="ordered locus">GPOL_c36560</name>
</gene>
<dbReference type="Gene3D" id="3.50.50.60">
    <property type="entry name" value="FAD/NAD(P)-binding domain"/>
    <property type="match status" value="2"/>
</dbReference>
<keyword evidence="2" id="KW-0285">Flavoprotein</keyword>
<dbReference type="PRINTS" id="PR00411">
    <property type="entry name" value="PNDRDTASEI"/>
</dbReference>
<dbReference type="InterPro" id="IPR050446">
    <property type="entry name" value="FAD-oxidoreductase/Apoptosis"/>
</dbReference>
<evidence type="ECO:0000313" key="7">
    <source>
        <dbReference type="EMBL" id="AFA74668.1"/>
    </source>
</evidence>
<dbReference type="Pfam" id="PF14759">
    <property type="entry name" value="Reductase_C"/>
    <property type="match status" value="1"/>
</dbReference>
<dbReference type="HOGENOM" id="CLU_003291_4_0_11"/>
<dbReference type="InterPro" id="IPR016156">
    <property type="entry name" value="FAD/NAD-linked_Rdtase_dimer_sf"/>
</dbReference>
<dbReference type="KEGG" id="gpo:GPOL_c36560"/>
<dbReference type="InterPro" id="IPR036188">
    <property type="entry name" value="FAD/NAD-bd_sf"/>
</dbReference>
<dbReference type="STRING" id="1112204.GPOL_c36560"/>
<evidence type="ECO:0000313" key="8">
    <source>
        <dbReference type="Proteomes" id="UP000009154"/>
    </source>
</evidence>
<evidence type="ECO:0000256" key="4">
    <source>
        <dbReference type="ARBA" id="ARBA00023002"/>
    </source>
</evidence>
<dbReference type="SUPFAM" id="SSF51905">
    <property type="entry name" value="FAD/NAD(P)-binding domain"/>
    <property type="match status" value="2"/>
</dbReference>
<accession>H6N1Z8</accession>
<dbReference type="Proteomes" id="UP000009154">
    <property type="component" value="Chromosome"/>
</dbReference>
<sequence length="408" mass="42169">MSAAGVVVVGAGLGAIRLAENLRTNGYDGPITLIGAEPYAPYDRPPLSKTVLLGKDDRVELKPAEFYTESSITLRLGQRVTAVDPQAATVTVRADDTDGPDTDDTESVPYDVLVLATGLAPRAFPGAEHLAGVHTLRTFDDAVALRSEIDGAQTAVVIGAGFIGCEVAASLTERGVRVSLVEPAPTPLAQALGEPIGTLVARMHTANGVDVRAGIGVSEIVGDDSGAVRAVRLADGTELPADIVVVGIGSIPVTDYLEGSGIEFAPRETGGGIACDGVGKTSAPHVYAIGDVANWADGSPAARRVEHWNHTVEQAAVVAHQIAGSEGAPITAAVPYFWSDQFAVKIQALGHPRADDEVHIVADDDGTKFLAYYSRDGILTGVVGAGKAGPVMKTRPKLQTPTPVADLL</sequence>
<keyword evidence="3" id="KW-0274">FAD</keyword>
<keyword evidence="4" id="KW-0560">Oxidoreductase</keyword>
<name>H6N1Z8_GORPV</name>
<evidence type="ECO:0000256" key="3">
    <source>
        <dbReference type="ARBA" id="ARBA00022827"/>
    </source>
</evidence>
<dbReference type="RefSeq" id="WP_014361026.1">
    <property type="nucleotide sequence ID" value="NC_016906.1"/>
</dbReference>
<dbReference type="eggNOG" id="COG0446">
    <property type="taxonomic scope" value="Bacteria"/>
</dbReference>
<feature type="domain" description="FAD/NAD(P)-binding" evidence="5">
    <location>
        <begin position="6"/>
        <end position="315"/>
    </location>
</feature>
<keyword evidence="8" id="KW-1185">Reference proteome</keyword>
<dbReference type="EMBL" id="CP003119">
    <property type="protein sequence ID" value="AFA74668.1"/>
    <property type="molecule type" value="Genomic_DNA"/>
</dbReference>
<dbReference type="PANTHER" id="PTHR43557">
    <property type="entry name" value="APOPTOSIS-INDUCING FACTOR 1"/>
    <property type="match status" value="1"/>
</dbReference>
<dbReference type="SUPFAM" id="SSF55424">
    <property type="entry name" value="FAD/NAD-linked reductases, dimerisation (C-terminal) domain"/>
    <property type="match status" value="1"/>
</dbReference>
<dbReference type="InterPro" id="IPR023753">
    <property type="entry name" value="FAD/NAD-binding_dom"/>
</dbReference>
<proteinExistence type="predicted"/>
<reference evidence="7 8" key="1">
    <citation type="journal article" date="2012" name="Appl. Environ. Microbiol.">
        <title>Involvement of two latex-clearing proteins during rubber degradation and insights into the subsequent degradation pathway revealed by the genome sequence of Gordonia polyisoprenivorans strain VH2.</title>
        <authorList>
            <person name="Hiessl S."/>
            <person name="Schuldes J."/>
            <person name="Thurmer A."/>
            <person name="Halbsguth T."/>
            <person name="Broker D."/>
            <person name="Angelov A."/>
            <person name="Liebl W."/>
            <person name="Daniel R."/>
            <person name="Steinbuchel A."/>
        </authorList>
    </citation>
    <scope>NUCLEOTIDE SEQUENCE [LARGE SCALE GENOMIC DNA]</scope>
    <source>
        <strain evidence="8">DSM 44266 / VH2</strain>
    </source>
</reference>
<evidence type="ECO:0000259" key="6">
    <source>
        <dbReference type="Pfam" id="PF14759"/>
    </source>
</evidence>
<protein>
    <submittedName>
        <fullName evidence="7">FAD-dependent oxidoreductase</fullName>
    </submittedName>
</protein>
<dbReference type="InterPro" id="IPR028202">
    <property type="entry name" value="Reductase_C"/>
</dbReference>
<dbReference type="GO" id="GO:0016651">
    <property type="term" value="F:oxidoreductase activity, acting on NAD(P)H"/>
    <property type="evidence" value="ECO:0007669"/>
    <property type="project" value="TreeGrafter"/>
</dbReference>
<dbReference type="GeneID" id="90160671"/>
<organism evidence="7 8">
    <name type="scientific">Gordonia polyisoprenivorans (strain DSM 44266 / VH2)</name>
    <dbReference type="NCBI Taxonomy" id="1112204"/>
    <lineage>
        <taxon>Bacteria</taxon>
        <taxon>Bacillati</taxon>
        <taxon>Actinomycetota</taxon>
        <taxon>Actinomycetes</taxon>
        <taxon>Mycobacteriales</taxon>
        <taxon>Gordoniaceae</taxon>
        <taxon>Gordonia</taxon>
    </lineage>
</organism>
<dbReference type="Pfam" id="PF07992">
    <property type="entry name" value="Pyr_redox_2"/>
    <property type="match status" value="1"/>
</dbReference>
<evidence type="ECO:0000259" key="5">
    <source>
        <dbReference type="Pfam" id="PF07992"/>
    </source>
</evidence>
<dbReference type="Gene3D" id="3.30.390.30">
    <property type="match status" value="1"/>
</dbReference>
<dbReference type="AlphaFoldDB" id="H6N1Z8"/>
<comment type="cofactor">
    <cofactor evidence="1">
        <name>FAD</name>
        <dbReference type="ChEBI" id="CHEBI:57692"/>
    </cofactor>
</comment>
<dbReference type="PRINTS" id="PR00368">
    <property type="entry name" value="FADPNR"/>
</dbReference>